<proteinExistence type="predicted"/>
<reference evidence="2 3" key="1">
    <citation type="submission" date="2024-01" db="EMBL/GenBank/DDBJ databases">
        <title>The genomes of 5 underutilized Papilionoideae crops provide insights into root nodulation and disease resistance.</title>
        <authorList>
            <person name="Yuan L."/>
        </authorList>
    </citation>
    <scope>NUCLEOTIDE SEQUENCE [LARGE SCALE GENOMIC DNA]</scope>
    <source>
        <strain evidence="2">LY-2023</strain>
        <tissue evidence="2">Leaf</tissue>
    </source>
</reference>
<dbReference type="Proteomes" id="UP001359559">
    <property type="component" value="Unassembled WGS sequence"/>
</dbReference>
<accession>A0AAN9EYD0</accession>
<evidence type="ECO:0000313" key="3">
    <source>
        <dbReference type="Proteomes" id="UP001359559"/>
    </source>
</evidence>
<keyword evidence="3" id="KW-1185">Reference proteome</keyword>
<evidence type="ECO:0000256" key="1">
    <source>
        <dbReference type="SAM" id="MobiDB-lite"/>
    </source>
</evidence>
<comment type="caution">
    <text evidence="2">The sequence shown here is derived from an EMBL/GenBank/DDBJ whole genome shotgun (WGS) entry which is preliminary data.</text>
</comment>
<feature type="region of interest" description="Disordered" evidence="1">
    <location>
        <begin position="87"/>
        <end position="115"/>
    </location>
</feature>
<organism evidence="2 3">
    <name type="scientific">Clitoria ternatea</name>
    <name type="common">Butterfly pea</name>
    <dbReference type="NCBI Taxonomy" id="43366"/>
    <lineage>
        <taxon>Eukaryota</taxon>
        <taxon>Viridiplantae</taxon>
        <taxon>Streptophyta</taxon>
        <taxon>Embryophyta</taxon>
        <taxon>Tracheophyta</taxon>
        <taxon>Spermatophyta</taxon>
        <taxon>Magnoliopsida</taxon>
        <taxon>eudicotyledons</taxon>
        <taxon>Gunneridae</taxon>
        <taxon>Pentapetalae</taxon>
        <taxon>rosids</taxon>
        <taxon>fabids</taxon>
        <taxon>Fabales</taxon>
        <taxon>Fabaceae</taxon>
        <taxon>Papilionoideae</taxon>
        <taxon>50 kb inversion clade</taxon>
        <taxon>NPAAA clade</taxon>
        <taxon>indigoferoid/millettioid clade</taxon>
        <taxon>Phaseoleae</taxon>
        <taxon>Clitoria</taxon>
    </lineage>
</organism>
<protein>
    <submittedName>
        <fullName evidence="2">Uncharacterized protein</fullName>
    </submittedName>
</protein>
<dbReference type="AlphaFoldDB" id="A0AAN9EYD0"/>
<name>A0AAN9EYD0_CLITE</name>
<evidence type="ECO:0000313" key="2">
    <source>
        <dbReference type="EMBL" id="KAK7264935.1"/>
    </source>
</evidence>
<sequence length="115" mass="12893">MPKLCTFFNKIGPTTLVPRKLLNYIHICLFLHHDKHPRIRNQYRVETLSTTLTRNTLQVYRLFHVAALGDIDEGQIQCGDSVAHQLGHPVNDGGGDKAHVEGVSGVGEKEMSRSF</sequence>
<dbReference type="EMBL" id="JAYKXN010000008">
    <property type="protein sequence ID" value="KAK7264935.1"/>
    <property type="molecule type" value="Genomic_DNA"/>
</dbReference>
<gene>
    <name evidence="2" type="ORF">RJT34_32548</name>
</gene>